<name>A0A5J4RWV2_9ZZZZ</name>
<reference evidence="1" key="1">
    <citation type="submission" date="2019-03" db="EMBL/GenBank/DDBJ databases">
        <title>Single cell metagenomics reveals metabolic interactions within the superorganism composed of flagellate Streblomastix strix and complex community of Bacteroidetes bacteria on its surface.</title>
        <authorList>
            <person name="Treitli S.C."/>
            <person name="Kolisko M."/>
            <person name="Husnik F."/>
            <person name="Keeling P."/>
            <person name="Hampl V."/>
        </authorList>
    </citation>
    <scope>NUCLEOTIDE SEQUENCE</scope>
    <source>
        <strain evidence="1">STM</strain>
    </source>
</reference>
<dbReference type="NCBIfam" id="TIGR01784">
    <property type="entry name" value="T_den_put_tspse"/>
    <property type="match status" value="1"/>
</dbReference>
<organism evidence="1">
    <name type="scientific">termite gut metagenome</name>
    <dbReference type="NCBI Taxonomy" id="433724"/>
    <lineage>
        <taxon>unclassified sequences</taxon>
        <taxon>metagenomes</taxon>
        <taxon>organismal metagenomes</taxon>
    </lineage>
</organism>
<accession>A0A5J4RWV2</accession>
<dbReference type="Pfam" id="PF12784">
    <property type="entry name" value="PDDEXK_2"/>
    <property type="match status" value="1"/>
</dbReference>
<dbReference type="PANTHER" id="PTHR41317">
    <property type="entry name" value="PD-(D_E)XK NUCLEASE FAMILY TRANSPOSASE"/>
    <property type="match status" value="1"/>
</dbReference>
<proteinExistence type="predicted"/>
<protein>
    <recommendedName>
        <fullName evidence="2">Rpn family recombination-promoting nuclease/putative transposase</fullName>
    </recommendedName>
</protein>
<dbReference type="InterPro" id="IPR010106">
    <property type="entry name" value="RpnA"/>
</dbReference>
<gene>
    <name evidence="1" type="ORF">EZS27_013565</name>
</gene>
<evidence type="ECO:0008006" key="2">
    <source>
        <dbReference type="Google" id="ProtNLM"/>
    </source>
</evidence>
<dbReference type="PANTHER" id="PTHR41317:SF1">
    <property type="entry name" value="PD-(D_E)XK NUCLEASE FAMILY TRANSPOSASE"/>
    <property type="match status" value="1"/>
</dbReference>
<dbReference type="AlphaFoldDB" id="A0A5J4RWV2"/>
<sequence length="300" mass="35040">MKTTGESRPLVSFDWAMKRLLRNKANFEVLEGFLSVLLKRLIKIERILESESNQETDRDKSNKVDILVEDQNGELIIIELQYEREFDYYHRMLYGTSKVIVDYMSRGDKYEMVKKVYSINIVYLDPGMGRDYVYHGKTEFKGLHHTDDELHLSTIQSEKFRKQKAGDIHPEYYILKVNQFDDVAKDPLDEWIYYLKNDQIKSNFKAPGLDRAREILEYDLLTPEEKKRYDRALDAALGRESALDTAKEEGIEEGIEKGIEQRNKEIVLNAHRSALTVETICSLTGLSQEEIQAIIRQDKS</sequence>
<dbReference type="EMBL" id="SNRY01000618">
    <property type="protein sequence ID" value="KAA6338436.1"/>
    <property type="molecule type" value="Genomic_DNA"/>
</dbReference>
<comment type="caution">
    <text evidence="1">The sequence shown here is derived from an EMBL/GenBank/DDBJ whole genome shotgun (WGS) entry which is preliminary data.</text>
</comment>
<evidence type="ECO:0000313" key="1">
    <source>
        <dbReference type="EMBL" id="KAA6338436.1"/>
    </source>
</evidence>